<evidence type="ECO:0000259" key="5">
    <source>
        <dbReference type="PROSITE" id="PS01031"/>
    </source>
</evidence>
<dbReference type="SUPFAM" id="SSF49764">
    <property type="entry name" value="HSP20-like chaperones"/>
    <property type="match status" value="1"/>
</dbReference>
<dbReference type="Pfam" id="PF00011">
    <property type="entry name" value="HSP20"/>
    <property type="match status" value="1"/>
</dbReference>
<dbReference type="PANTHER" id="PTHR47062">
    <property type="match status" value="1"/>
</dbReference>
<gene>
    <name evidence="6" type="ORF">QG404_12780</name>
</gene>
<protein>
    <submittedName>
        <fullName evidence="6">Hsp20 family protein</fullName>
    </submittedName>
</protein>
<dbReference type="InterPro" id="IPR037913">
    <property type="entry name" value="ACD_IbpA/B"/>
</dbReference>
<reference evidence="6 7" key="1">
    <citation type="submission" date="2023-04" db="EMBL/GenBank/DDBJ databases">
        <title>Genome dynamics across the evolutionary transition to endosymbiosis.</title>
        <authorList>
            <person name="Siozios S."/>
            <person name="Nadal-Jimenez P."/>
            <person name="Azagi T."/>
            <person name="Sprong H."/>
            <person name="Frost C.L."/>
            <person name="Parratt S.R."/>
            <person name="Taylor G."/>
            <person name="Brettell L."/>
            <person name="Lew K.C."/>
            <person name="Croft L."/>
            <person name="King K.C."/>
            <person name="Brockhurst M.A."/>
            <person name="Hypsa V."/>
            <person name="Novakova E."/>
            <person name="Darby A.C."/>
            <person name="Hurst G.D.D."/>
        </authorList>
    </citation>
    <scope>NUCLEOTIDE SEQUENCE [LARGE SCALE GENOMIC DNA]</scope>
    <source>
        <strain evidence="7">aApi_AU</strain>
    </source>
</reference>
<dbReference type="PANTHER" id="PTHR47062:SF1">
    <property type="entry name" value="SMALL HEAT SHOCK PROTEIN IBPA"/>
    <property type="match status" value="1"/>
</dbReference>
<dbReference type="RefSeq" id="WP_280937856.1">
    <property type="nucleotide sequence ID" value="NZ_CP123759.1"/>
</dbReference>
<dbReference type="Gene3D" id="2.60.40.790">
    <property type="match status" value="1"/>
</dbReference>
<feature type="domain" description="SHSP" evidence="5">
    <location>
        <begin position="34"/>
        <end position="146"/>
    </location>
</feature>
<evidence type="ECO:0000256" key="3">
    <source>
        <dbReference type="RuleBase" id="RU003616"/>
    </source>
</evidence>
<feature type="compositionally biased region" description="Basic residues" evidence="4">
    <location>
        <begin position="154"/>
        <end position="170"/>
    </location>
</feature>
<name>A0ABY8P2K3_9GAMM</name>
<dbReference type="PROSITE" id="PS01031">
    <property type="entry name" value="SHSP"/>
    <property type="match status" value="1"/>
</dbReference>
<keyword evidence="7" id="KW-1185">Reference proteome</keyword>
<dbReference type="InterPro" id="IPR002068">
    <property type="entry name" value="A-crystallin/Hsp20_dom"/>
</dbReference>
<sequence length="170" mass="19392">MIRPLSLFSDLRNDLFSDRFNKIDKLFSHLTGVKPLALPSESYNLKKIDDKHYELIISVPGFTENDLDVSFSDGQLFIVGDHKEETPKKGEWLHQGISHRSFSAQYSLGKNAKIQSAELYDGLLKIFLEYEIPKDEKVKKIAIKKGKKNEPKKLKATKKPSVSKKTKTAK</sequence>
<dbReference type="CDD" id="cd06470">
    <property type="entry name" value="ACD_IbpA-B_like"/>
    <property type="match status" value="1"/>
</dbReference>
<evidence type="ECO:0000313" key="6">
    <source>
        <dbReference type="EMBL" id="WGO83201.1"/>
    </source>
</evidence>
<feature type="region of interest" description="Disordered" evidence="4">
    <location>
        <begin position="149"/>
        <end position="170"/>
    </location>
</feature>
<evidence type="ECO:0000256" key="4">
    <source>
        <dbReference type="SAM" id="MobiDB-lite"/>
    </source>
</evidence>
<proteinExistence type="inferred from homology"/>
<keyword evidence="1" id="KW-0346">Stress response</keyword>
<evidence type="ECO:0000313" key="7">
    <source>
        <dbReference type="Proteomes" id="UP001231859"/>
    </source>
</evidence>
<dbReference type="EMBL" id="CP123759">
    <property type="protein sequence ID" value="WGO83201.1"/>
    <property type="molecule type" value="Genomic_DNA"/>
</dbReference>
<comment type="similarity">
    <text evidence="2 3">Belongs to the small heat shock protein (HSP20) family.</text>
</comment>
<accession>A0ABY8P2K3</accession>
<dbReference type="InterPro" id="IPR008978">
    <property type="entry name" value="HSP20-like_chaperone"/>
</dbReference>
<dbReference type="Proteomes" id="UP001231859">
    <property type="component" value="Chromosome"/>
</dbReference>
<evidence type="ECO:0000256" key="1">
    <source>
        <dbReference type="ARBA" id="ARBA00023016"/>
    </source>
</evidence>
<organism evidence="6 7">
    <name type="scientific">Arsenophonus apicola</name>
    <dbReference type="NCBI Taxonomy" id="2879119"/>
    <lineage>
        <taxon>Bacteria</taxon>
        <taxon>Pseudomonadati</taxon>
        <taxon>Pseudomonadota</taxon>
        <taxon>Gammaproteobacteria</taxon>
        <taxon>Enterobacterales</taxon>
        <taxon>Morganellaceae</taxon>
        <taxon>Arsenophonus</taxon>
    </lineage>
</organism>
<evidence type="ECO:0000256" key="2">
    <source>
        <dbReference type="PROSITE-ProRule" id="PRU00285"/>
    </source>
</evidence>